<dbReference type="PANTHER" id="PTHR24025:SF23">
    <property type="entry name" value="NEURAL-CADHERIN"/>
    <property type="match status" value="1"/>
</dbReference>
<reference evidence="15" key="1">
    <citation type="submission" date="2022-07" db="EMBL/GenBank/DDBJ databases">
        <authorList>
            <person name="Trinca V."/>
            <person name="Uliana J.V.C."/>
            <person name="Torres T.T."/>
            <person name="Ward R.J."/>
            <person name="Monesi N."/>
        </authorList>
    </citation>
    <scope>NUCLEOTIDE SEQUENCE</scope>
    <source>
        <strain evidence="15">HSMRA1968</strain>
        <tissue evidence="15">Whole embryos</tissue>
    </source>
</reference>
<dbReference type="SMART" id="SM00112">
    <property type="entry name" value="CA"/>
    <property type="match status" value="7"/>
</dbReference>
<comment type="function">
    <text evidence="11">Cadherins are calcium-dependent cell adhesion proteins. They preferentially interact with themselves in a homophilic manner in connecting cells.</text>
</comment>
<evidence type="ECO:0000256" key="11">
    <source>
        <dbReference type="ARBA" id="ARBA00059331"/>
    </source>
</evidence>
<evidence type="ECO:0000256" key="3">
    <source>
        <dbReference type="ARBA" id="ARBA00022692"/>
    </source>
</evidence>
<keyword evidence="2" id="KW-1003">Cell membrane</keyword>
<dbReference type="FunFam" id="2.60.40.60:FF:000296">
    <property type="entry name" value="Cadherin 74A, isoform A"/>
    <property type="match status" value="1"/>
</dbReference>
<keyword evidence="16" id="KW-1185">Reference proteome</keyword>
<dbReference type="InterPro" id="IPR020894">
    <property type="entry name" value="Cadherin_CS"/>
</dbReference>
<organism evidence="15 16">
    <name type="scientific">Pseudolycoriella hygida</name>
    <dbReference type="NCBI Taxonomy" id="35572"/>
    <lineage>
        <taxon>Eukaryota</taxon>
        <taxon>Metazoa</taxon>
        <taxon>Ecdysozoa</taxon>
        <taxon>Arthropoda</taxon>
        <taxon>Hexapoda</taxon>
        <taxon>Insecta</taxon>
        <taxon>Pterygota</taxon>
        <taxon>Neoptera</taxon>
        <taxon>Endopterygota</taxon>
        <taxon>Diptera</taxon>
        <taxon>Nematocera</taxon>
        <taxon>Sciaroidea</taxon>
        <taxon>Sciaridae</taxon>
        <taxon>Pseudolycoriella</taxon>
    </lineage>
</organism>
<feature type="non-terminal residue" evidence="15">
    <location>
        <position position="897"/>
    </location>
</feature>
<keyword evidence="6 12" id="KW-0106">Calcium</keyword>
<keyword evidence="8" id="KW-1133">Transmembrane helix</keyword>
<feature type="non-terminal residue" evidence="15">
    <location>
        <position position="1"/>
    </location>
</feature>
<sequence length="897" mass="98300">FIHVSVFNFAIILPLLALLVECQITNRAPQFVPGSGDMARFSLSENTQVGSPIYQLKGSDPEGGTLHYSISGPVFSVDRDTGVVRLRQQLDRETQDLVEVIISITDEGVLGTEPNTVSLRREIPIRDYNDNSPVFHGRPYTATISESTNLQTEIDVHPKIIVTDRDEGQNSDVNLSCFNDGNKDSDICDTFHVTTEKIAEGNFTTVITLLKPLDFETRPSYLLTIMAKDGASTNALSAFATVSINVIDVQDQPPIFLQAPYSVTIAENTPEDTSVLTISAIDGDTGNPRPILLSLENEVKGHFKLESIGKPGEGKAILYTTNISTDREDPDILQNGGVYTFTVKATELINNELPGDFAYTQVTVVLTDVDDNLPEFNRFNFEIGVPENLENDTPLPGLSMYVLDKDLGVNSRYNLSLANVLNAENVFAVSPTYGEGRTPIVVKVTDSTKLDYDVQDESLRTLIFDVIASVNNRELAKSRITVHLQDANDNVPVFRHHTYRPKVKENSEIGTKIANIIATDADDGKFGGVYYTLRGFGVEYFSTDRYTGGLYVKKNLDYEQQRTYSLSIVGIDGGGRETNANLYVDVIDINDNAPQFESLEYTRTIREGATEFEPQFFVRAVDADGPTQGDGKVLYSIESENSISGHVFAINAESGEIQIVSPVSSMDTERGQYELIVAATDMGIPPLKNTTRVLIRVGISGNQRPVFKGHFDAFEHKPGPPKYKVSIPEIAPAGYNVTTVSATDPDGLDSLLTYRIVGANDNFVINEKTGLVTVADVARLDRDTNPKSYIVVINAVDAGFPIPETATTTLTVNIEDVNDKPPKFNQQTYTVYVSEITPIHTNVLTVAATDTDINSNLSYSIVEPIKAASKTGIQLTSTTPYDYRSSFAINALNGSIT</sequence>
<dbReference type="AlphaFoldDB" id="A0A9Q0N485"/>
<feature type="signal peptide" evidence="13">
    <location>
        <begin position="1"/>
        <end position="22"/>
    </location>
</feature>
<keyword evidence="10" id="KW-0325">Glycoprotein</keyword>
<dbReference type="GO" id="GO:0005911">
    <property type="term" value="C:cell-cell junction"/>
    <property type="evidence" value="ECO:0007669"/>
    <property type="project" value="TreeGrafter"/>
</dbReference>
<feature type="domain" description="Cadherin" evidence="14">
    <location>
        <begin position="719"/>
        <end position="824"/>
    </location>
</feature>
<keyword evidence="9" id="KW-0472">Membrane</keyword>
<feature type="domain" description="Cadherin" evidence="14">
    <location>
        <begin position="495"/>
        <end position="596"/>
    </location>
</feature>
<keyword evidence="7" id="KW-0130">Cell adhesion</keyword>
<evidence type="ECO:0000256" key="5">
    <source>
        <dbReference type="ARBA" id="ARBA00022737"/>
    </source>
</evidence>
<evidence type="ECO:0000256" key="8">
    <source>
        <dbReference type="ARBA" id="ARBA00022989"/>
    </source>
</evidence>
<dbReference type="PANTHER" id="PTHR24025">
    <property type="entry name" value="DESMOGLEIN FAMILY MEMBER"/>
    <property type="match status" value="1"/>
</dbReference>
<accession>A0A9Q0N485</accession>
<feature type="domain" description="Cadherin" evidence="14">
    <location>
        <begin position="257"/>
        <end position="376"/>
    </location>
</feature>
<feature type="chain" id="PRO_5040332723" evidence="13">
    <location>
        <begin position="23"/>
        <end position="897"/>
    </location>
</feature>
<evidence type="ECO:0000313" key="15">
    <source>
        <dbReference type="EMBL" id="KAJ6643298.1"/>
    </source>
</evidence>
<dbReference type="OrthoDB" id="6491773at2759"/>
<dbReference type="CDD" id="cd11304">
    <property type="entry name" value="Cadherin_repeat"/>
    <property type="match status" value="7"/>
</dbReference>
<comment type="caution">
    <text evidence="15">The sequence shown here is derived from an EMBL/GenBank/DDBJ whole genome shotgun (WGS) entry which is preliminary data.</text>
</comment>
<evidence type="ECO:0000256" key="9">
    <source>
        <dbReference type="ARBA" id="ARBA00023136"/>
    </source>
</evidence>
<evidence type="ECO:0000256" key="7">
    <source>
        <dbReference type="ARBA" id="ARBA00022889"/>
    </source>
</evidence>
<evidence type="ECO:0000256" key="12">
    <source>
        <dbReference type="PROSITE-ProRule" id="PRU00043"/>
    </source>
</evidence>
<dbReference type="GO" id="GO:0005509">
    <property type="term" value="F:calcium ion binding"/>
    <property type="evidence" value="ECO:0007669"/>
    <property type="project" value="UniProtKB-UniRule"/>
</dbReference>
<keyword evidence="4 13" id="KW-0732">Signal</keyword>
<evidence type="ECO:0000256" key="13">
    <source>
        <dbReference type="SAM" id="SignalP"/>
    </source>
</evidence>
<evidence type="ECO:0000256" key="2">
    <source>
        <dbReference type="ARBA" id="ARBA00022475"/>
    </source>
</evidence>
<dbReference type="GO" id="GO:0007156">
    <property type="term" value="P:homophilic cell adhesion via plasma membrane adhesion molecules"/>
    <property type="evidence" value="ECO:0007669"/>
    <property type="project" value="InterPro"/>
</dbReference>
<feature type="domain" description="Cadherin" evidence="14">
    <location>
        <begin position="825"/>
        <end position="897"/>
    </location>
</feature>
<dbReference type="SUPFAM" id="SSF49313">
    <property type="entry name" value="Cadherin-like"/>
    <property type="match status" value="8"/>
</dbReference>
<feature type="domain" description="Cadherin" evidence="14">
    <location>
        <begin position="597"/>
        <end position="707"/>
    </location>
</feature>
<keyword evidence="3" id="KW-0812">Transmembrane</keyword>
<dbReference type="FunFam" id="2.60.40.60:FF:000351">
    <property type="entry name" value="Cadherin 74A, isoform A"/>
    <property type="match status" value="1"/>
</dbReference>
<dbReference type="FunFam" id="2.60.40.60:FF:000098">
    <property type="entry name" value="cadherin-23 isoform X1"/>
    <property type="match status" value="1"/>
</dbReference>
<evidence type="ECO:0000256" key="6">
    <source>
        <dbReference type="ARBA" id="ARBA00022837"/>
    </source>
</evidence>
<evidence type="ECO:0000256" key="10">
    <source>
        <dbReference type="ARBA" id="ARBA00023180"/>
    </source>
</evidence>
<evidence type="ECO:0000259" key="14">
    <source>
        <dbReference type="PROSITE" id="PS50268"/>
    </source>
</evidence>
<dbReference type="FunFam" id="2.60.40.60:FF:000168">
    <property type="entry name" value="Cadherin-related family member 2"/>
    <property type="match status" value="1"/>
</dbReference>
<keyword evidence="5" id="KW-0677">Repeat</keyword>
<evidence type="ECO:0000256" key="1">
    <source>
        <dbReference type="ARBA" id="ARBA00004251"/>
    </source>
</evidence>
<dbReference type="Gene3D" id="2.60.40.60">
    <property type="entry name" value="Cadherins"/>
    <property type="match status" value="8"/>
</dbReference>
<dbReference type="InterPro" id="IPR050971">
    <property type="entry name" value="Cadherin-domain_protein"/>
</dbReference>
<dbReference type="EMBL" id="WJQU01000002">
    <property type="protein sequence ID" value="KAJ6643298.1"/>
    <property type="molecule type" value="Genomic_DNA"/>
</dbReference>
<dbReference type="FunFam" id="2.60.40.60:FF:000118">
    <property type="entry name" value="protocadherin Fat 4"/>
    <property type="match status" value="1"/>
</dbReference>
<evidence type="ECO:0000256" key="4">
    <source>
        <dbReference type="ARBA" id="ARBA00022729"/>
    </source>
</evidence>
<dbReference type="PROSITE" id="PS00232">
    <property type="entry name" value="CADHERIN_1"/>
    <property type="match status" value="2"/>
</dbReference>
<name>A0A9Q0N485_9DIPT</name>
<dbReference type="GO" id="GO:0005886">
    <property type="term" value="C:plasma membrane"/>
    <property type="evidence" value="ECO:0007669"/>
    <property type="project" value="UniProtKB-SubCell"/>
</dbReference>
<comment type="subcellular location">
    <subcellularLocation>
        <location evidence="1">Cell membrane</location>
        <topology evidence="1">Single-pass type I membrane protein</topology>
    </subcellularLocation>
</comment>
<dbReference type="Proteomes" id="UP001151699">
    <property type="component" value="Chromosome B"/>
</dbReference>
<dbReference type="FunFam" id="2.60.40.60:FF:000308">
    <property type="entry name" value="Cadherin 74A, isoform A"/>
    <property type="match status" value="1"/>
</dbReference>
<evidence type="ECO:0000313" key="16">
    <source>
        <dbReference type="Proteomes" id="UP001151699"/>
    </source>
</evidence>
<proteinExistence type="predicted"/>
<feature type="domain" description="Cadherin" evidence="14">
    <location>
        <begin position="136"/>
        <end position="256"/>
    </location>
</feature>
<feature type="domain" description="Cadherin" evidence="14">
    <location>
        <begin position="377"/>
        <end position="494"/>
    </location>
</feature>
<dbReference type="InterPro" id="IPR002126">
    <property type="entry name" value="Cadherin-like_dom"/>
</dbReference>
<dbReference type="InterPro" id="IPR015919">
    <property type="entry name" value="Cadherin-like_sf"/>
</dbReference>
<gene>
    <name evidence="15" type="primary">CDH23_1</name>
    <name evidence="15" type="ORF">Bhyg_08256</name>
</gene>
<dbReference type="PROSITE" id="PS50268">
    <property type="entry name" value="CADHERIN_2"/>
    <property type="match status" value="8"/>
</dbReference>
<feature type="domain" description="Cadherin" evidence="14">
    <location>
        <begin position="35"/>
        <end position="135"/>
    </location>
</feature>
<protein>
    <submittedName>
        <fullName evidence="15">Cadherin-23</fullName>
    </submittedName>
</protein>
<dbReference type="PRINTS" id="PR00205">
    <property type="entry name" value="CADHERIN"/>
</dbReference>
<dbReference type="Pfam" id="PF00028">
    <property type="entry name" value="Cadherin"/>
    <property type="match status" value="5"/>
</dbReference>